<organism evidence="2">
    <name type="scientific">bioreactor metagenome</name>
    <dbReference type="NCBI Taxonomy" id="1076179"/>
    <lineage>
        <taxon>unclassified sequences</taxon>
        <taxon>metagenomes</taxon>
        <taxon>ecological metagenomes</taxon>
    </lineage>
</organism>
<protein>
    <recommendedName>
        <fullName evidence="3">Glycosyltransferase RgtA/B/C/D-like domain-containing protein</fullName>
    </recommendedName>
</protein>
<feature type="transmembrane region" description="Helical" evidence="1">
    <location>
        <begin position="132"/>
        <end position="150"/>
    </location>
</feature>
<gene>
    <name evidence="2" type="ORF">SDC9_178938</name>
</gene>
<feature type="transmembrane region" description="Helical" evidence="1">
    <location>
        <begin position="162"/>
        <end position="182"/>
    </location>
</feature>
<evidence type="ECO:0000313" key="2">
    <source>
        <dbReference type="EMBL" id="MPN31464.1"/>
    </source>
</evidence>
<dbReference type="AlphaFoldDB" id="A0A645H5C2"/>
<sequence length="218" mass="24717">MFFYTCKKLHTLDLKNYFIISGLVVINLLCKPNYLLAYLPVFIIFLVCKFIKNKDFKVLKGIVIISFSSIAVLICQFLFTYGGNNVSGGIVFAPLAVWGHYSPNVLASLFLSIAFPLVYAIIYFSKVRVNKSIIFSWAIFIVSLLQFTFLAESGVRGLDGNFGWGCFISLYILFLTTAIDFFKQKISPRYLVVLTILSLHLLSGFIYYHRIICGLGFN</sequence>
<accession>A0A645H5C2</accession>
<feature type="transmembrane region" description="Helical" evidence="1">
    <location>
        <begin position="105"/>
        <end position="125"/>
    </location>
</feature>
<evidence type="ECO:0008006" key="3">
    <source>
        <dbReference type="Google" id="ProtNLM"/>
    </source>
</evidence>
<name>A0A645H5C2_9ZZZZ</name>
<keyword evidence="1" id="KW-0472">Membrane</keyword>
<feature type="transmembrane region" description="Helical" evidence="1">
    <location>
        <begin position="189"/>
        <end position="208"/>
    </location>
</feature>
<reference evidence="2" key="1">
    <citation type="submission" date="2019-08" db="EMBL/GenBank/DDBJ databases">
        <authorList>
            <person name="Kucharzyk K."/>
            <person name="Murdoch R.W."/>
            <person name="Higgins S."/>
            <person name="Loffler F."/>
        </authorList>
    </citation>
    <scope>NUCLEOTIDE SEQUENCE</scope>
</reference>
<feature type="transmembrane region" description="Helical" evidence="1">
    <location>
        <begin position="58"/>
        <end position="79"/>
    </location>
</feature>
<evidence type="ECO:0000256" key="1">
    <source>
        <dbReference type="SAM" id="Phobius"/>
    </source>
</evidence>
<keyword evidence="1" id="KW-0812">Transmembrane</keyword>
<dbReference type="EMBL" id="VSSQ01082991">
    <property type="protein sequence ID" value="MPN31464.1"/>
    <property type="molecule type" value="Genomic_DNA"/>
</dbReference>
<keyword evidence="1" id="KW-1133">Transmembrane helix</keyword>
<feature type="transmembrane region" description="Helical" evidence="1">
    <location>
        <begin position="12"/>
        <end position="29"/>
    </location>
</feature>
<proteinExistence type="predicted"/>
<comment type="caution">
    <text evidence="2">The sequence shown here is derived from an EMBL/GenBank/DDBJ whole genome shotgun (WGS) entry which is preliminary data.</text>
</comment>